<dbReference type="GO" id="GO:0005789">
    <property type="term" value="C:endoplasmic reticulum membrane"/>
    <property type="evidence" value="ECO:0007669"/>
    <property type="project" value="TreeGrafter"/>
</dbReference>
<dbReference type="Pfam" id="PF10333">
    <property type="entry name" value="Pga1"/>
    <property type="match status" value="1"/>
</dbReference>
<proteinExistence type="predicted"/>
<dbReference type="PANTHER" id="PTHR28022:SF1">
    <property type="entry name" value="GPI MANNOSYLTRANSFERASE 2 SUBUNIT PGA1"/>
    <property type="match status" value="1"/>
</dbReference>
<dbReference type="PANTHER" id="PTHR28022">
    <property type="entry name" value="GPI MANNOSYLTRANSFERASE 2 SUBUNIT PGA1"/>
    <property type="match status" value="1"/>
</dbReference>
<evidence type="ECO:0008006" key="4">
    <source>
        <dbReference type="Google" id="ProtNLM"/>
    </source>
</evidence>
<dbReference type="EMBL" id="WNWS01000057">
    <property type="protein sequence ID" value="KAE9983856.1"/>
    <property type="molecule type" value="Genomic_DNA"/>
</dbReference>
<name>A0A8H3V9W9_VENIN</name>
<comment type="caution">
    <text evidence="2">The sequence shown here is derived from an EMBL/GenBank/DDBJ whole genome shotgun (WGS) entry which is preliminary data.</text>
</comment>
<dbReference type="Proteomes" id="UP000447873">
    <property type="component" value="Unassembled WGS sequence"/>
</dbReference>
<sequence length="381" mass="43510">MRLSLLLLQLVSTIQVQANTEKTIFVAPNPTSLPNVHPGLDDLCLDVLSLNQSSLHVQLPVAFPTKAAPRGTQSWYLLDRLQPGQRYELRVCWVATQPTEFWLDTFTLTQTFETPNLIQSLAQYAEERDPASCQPRLPIDPSTNSEQTSVLFLRVSSAADFYAKNQDLMRNPPLVGVDIILDPYLFNILPRSLLPTIAFIVLVASSSWYQRTTKVQPANRYTDHTCACVILNRSPALESMPLFKKSDMAPTNNPNFFSLPRELQLEILENTTLWEYIRFSLAFYSRLRWTYPDYFPAVTSSRLRSMRSGPSPGHQDPFQSLPNEMIDDIAMNIPRRDLLRWVFAHYHTLSNRNPPSVPPIDRMNADELAGIMRAWLDEDIN</sequence>
<reference evidence="2 3" key="1">
    <citation type="submission" date="2018-12" db="EMBL/GenBank/DDBJ databases">
        <title>Venturia inaequalis Genome Resource.</title>
        <authorList>
            <person name="Lichtner F.J."/>
        </authorList>
    </citation>
    <scope>NUCLEOTIDE SEQUENCE [LARGE SCALE GENOMIC DNA]</scope>
    <source>
        <strain evidence="2 3">120213</strain>
    </source>
</reference>
<dbReference type="GO" id="GO:0006506">
    <property type="term" value="P:GPI anchor biosynthetic process"/>
    <property type="evidence" value="ECO:0007669"/>
    <property type="project" value="TreeGrafter"/>
</dbReference>
<evidence type="ECO:0000313" key="3">
    <source>
        <dbReference type="Proteomes" id="UP000447873"/>
    </source>
</evidence>
<organism evidence="2 3">
    <name type="scientific">Venturia inaequalis</name>
    <name type="common">Apple scab fungus</name>
    <dbReference type="NCBI Taxonomy" id="5025"/>
    <lineage>
        <taxon>Eukaryota</taxon>
        <taxon>Fungi</taxon>
        <taxon>Dikarya</taxon>
        <taxon>Ascomycota</taxon>
        <taxon>Pezizomycotina</taxon>
        <taxon>Dothideomycetes</taxon>
        <taxon>Pleosporomycetidae</taxon>
        <taxon>Venturiales</taxon>
        <taxon>Venturiaceae</taxon>
        <taxon>Venturia</taxon>
    </lineage>
</organism>
<accession>A0A8H3V9W9</accession>
<feature type="chain" id="PRO_5034657000" description="F-box domain-containing protein" evidence="1">
    <location>
        <begin position="19"/>
        <end position="381"/>
    </location>
</feature>
<dbReference type="GO" id="GO:0000030">
    <property type="term" value="F:mannosyltransferase activity"/>
    <property type="evidence" value="ECO:0007669"/>
    <property type="project" value="TreeGrafter"/>
</dbReference>
<evidence type="ECO:0000313" key="2">
    <source>
        <dbReference type="EMBL" id="KAE9983856.1"/>
    </source>
</evidence>
<gene>
    <name evidence="2" type="ORF">EG328_009470</name>
</gene>
<evidence type="ECO:0000256" key="1">
    <source>
        <dbReference type="SAM" id="SignalP"/>
    </source>
</evidence>
<protein>
    <recommendedName>
        <fullName evidence="4">F-box domain-containing protein</fullName>
    </recommendedName>
</protein>
<keyword evidence="1" id="KW-0732">Signal</keyword>
<feature type="signal peptide" evidence="1">
    <location>
        <begin position="1"/>
        <end position="18"/>
    </location>
</feature>
<dbReference type="AlphaFoldDB" id="A0A8H3V9W9"/>
<dbReference type="GO" id="GO:0031501">
    <property type="term" value="C:mannosyltransferase complex"/>
    <property type="evidence" value="ECO:0007669"/>
    <property type="project" value="TreeGrafter"/>
</dbReference>
<dbReference type="InterPro" id="IPR019433">
    <property type="entry name" value="GPI_ManTrfase_II_coact_Pga1"/>
</dbReference>